<reference evidence="2" key="1">
    <citation type="journal article" date="2018" name="Nat. Microbiol.">
        <title>Leveraging single-cell genomics to expand the fungal tree of life.</title>
        <authorList>
            <person name="Ahrendt S.R."/>
            <person name="Quandt C.A."/>
            <person name="Ciobanu D."/>
            <person name="Clum A."/>
            <person name="Salamov A."/>
            <person name="Andreopoulos B."/>
            <person name="Cheng J.F."/>
            <person name="Woyke T."/>
            <person name="Pelin A."/>
            <person name="Henrissat B."/>
            <person name="Reynolds N.K."/>
            <person name="Benny G.L."/>
            <person name="Smith M.E."/>
            <person name="James T.Y."/>
            <person name="Grigoriev I.V."/>
        </authorList>
    </citation>
    <scope>NUCLEOTIDE SEQUENCE [LARGE SCALE GENOMIC DNA]</scope>
    <source>
        <strain evidence="2">CSF55</strain>
    </source>
</reference>
<dbReference type="AlphaFoldDB" id="A0A4P9YGQ5"/>
<organism evidence="1 2">
    <name type="scientific">Rozella allomycis (strain CSF55)</name>
    <dbReference type="NCBI Taxonomy" id="988480"/>
    <lineage>
        <taxon>Eukaryota</taxon>
        <taxon>Fungi</taxon>
        <taxon>Fungi incertae sedis</taxon>
        <taxon>Cryptomycota</taxon>
        <taxon>Cryptomycota incertae sedis</taxon>
        <taxon>Rozella</taxon>
    </lineage>
</organism>
<gene>
    <name evidence="1" type="ORF">ROZALSC1DRAFT_22976</name>
</gene>
<dbReference type="EMBL" id="ML005392">
    <property type="protein sequence ID" value="RKP18696.1"/>
    <property type="molecule type" value="Genomic_DNA"/>
</dbReference>
<proteinExistence type="predicted"/>
<sequence>MPKGFVCTNVKGPLFGAPTQMMVITEYSHPTTGAFDKTKSWLRNNQTYGLFHLGRWGERNIPDPHLLGRPETNHETTLQCFVGVTNSNSVTLFSHVTLYPRERLAGPPDHKMDPQRHRHSATSAGEIKHARLVLFHLTEYCRQADGQRLKRWTPTSWYGPTKQIEN</sequence>
<evidence type="ECO:0000313" key="2">
    <source>
        <dbReference type="Proteomes" id="UP000281549"/>
    </source>
</evidence>
<name>A0A4P9YGQ5_ROZAC</name>
<dbReference type="Proteomes" id="UP000281549">
    <property type="component" value="Unassembled WGS sequence"/>
</dbReference>
<accession>A0A4P9YGQ5</accession>
<protein>
    <submittedName>
        <fullName evidence="1">Uncharacterized protein</fullName>
    </submittedName>
</protein>
<evidence type="ECO:0000313" key="1">
    <source>
        <dbReference type="EMBL" id="RKP18696.1"/>
    </source>
</evidence>